<dbReference type="Pfam" id="PF02810">
    <property type="entry name" value="SEC-C"/>
    <property type="match status" value="1"/>
</dbReference>
<dbReference type="SUPFAM" id="SSF101327">
    <property type="entry name" value="YgfB-like"/>
    <property type="match status" value="1"/>
</dbReference>
<name>A0A7C9NKQ3_9BACT</name>
<keyword evidence="2" id="KW-1185">Reference proteome</keyword>
<reference evidence="1 2" key="1">
    <citation type="submission" date="2020-01" db="EMBL/GenBank/DDBJ databases">
        <title>Genome sequence of Desulfovibrio aerotolerans DSM 16695(T).</title>
        <authorList>
            <person name="Karnachuk O."/>
            <person name="Avakyan M."/>
            <person name="Mardanov A."/>
            <person name="Kadnikov V."/>
            <person name="Ravin N."/>
        </authorList>
    </citation>
    <scope>NUCLEOTIDE SEQUENCE [LARGE SCALE GENOMIC DNA]</scope>
    <source>
        <strain evidence="1 2">DSM 16695</strain>
    </source>
</reference>
<organism evidence="1 2">
    <name type="scientific">Solidesulfovibrio aerotolerans</name>
    <dbReference type="NCBI Taxonomy" id="295255"/>
    <lineage>
        <taxon>Bacteria</taxon>
        <taxon>Pseudomonadati</taxon>
        <taxon>Thermodesulfobacteriota</taxon>
        <taxon>Desulfovibrionia</taxon>
        <taxon>Desulfovibrionales</taxon>
        <taxon>Desulfovibrionaceae</taxon>
        <taxon>Solidesulfovibrio</taxon>
    </lineage>
</organism>
<accession>A0A7C9NKQ3</accession>
<protein>
    <submittedName>
        <fullName evidence="1">UPF0149 family protein</fullName>
    </submittedName>
</protein>
<dbReference type="EMBL" id="WVUD01000026">
    <property type="protein sequence ID" value="MYL84196.1"/>
    <property type="molecule type" value="Genomic_DNA"/>
</dbReference>
<evidence type="ECO:0000313" key="2">
    <source>
        <dbReference type="Proteomes" id="UP000482487"/>
    </source>
</evidence>
<dbReference type="OrthoDB" id="1551443at2"/>
<evidence type="ECO:0000313" key="1">
    <source>
        <dbReference type="EMBL" id="MYL84196.1"/>
    </source>
</evidence>
<dbReference type="InterPro" id="IPR036255">
    <property type="entry name" value="YgfB-like_sf"/>
</dbReference>
<sequence>MTQDVLSPLADAELDRLETLLDTFPEAVDLEMLDGFLTALICSPEPVTISQYMPYVLGCEDSEIDQSLAQVQELYALIGRHWNVITGLLAGEGACEPLFIEYEDGLHGNSWALGFMHGMALGGEAWTELLDDDDQGDMLMPILVLAHEADPDPETRPGPIGPEDREMLFEGIAAAVPGVFAYFEPHRRGEAVGAKPNGGTPRSVPKLGRNAPCPCGSGKKYKGCCGKN</sequence>
<dbReference type="RefSeq" id="WP_160961985.1">
    <property type="nucleotide sequence ID" value="NZ_WVUD01000026.1"/>
</dbReference>
<comment type="caution">
    <text evidence="1">The sequence shown here is derived from an EMBL/GenBank/DDBJ whole genome shotgun (WGS) entry which is preliminary data.</text>
</comment>
<dbReference type="AlphaFoldDB" id="A0A7C9NKQ3"/>
<dbReference type="InterPro" id="IPR011978">
    <property type="entry name" value="YgfB-like"/>
</dbReference>
<gene>
    <name evidence="1" type="ORF">GTA51_13775</name>
</gene>
<dbReference type="Proteomes" id="UP000482487">
    <property type="component" value="Unassembled WGS sequence"/>
</dbReference>
<dbReference type="SUPFAM" id="SSF103642">
    <property type="entry name" value="Sec-C motif"/>
    <property type="match status" value="1"/>
</dbReference>
<dbReference type="Gene3D" id="1.20.120.740">
    <property type="entry name" value="YgfB uncharacterised protein family UPF0149, PF03695"/>
    <property type="match status" value="1"/>
</dbReference>
<proteinExistence type="predicted"/>
<dbReference type="InterPro" id="IPR004027">
    <property type="entry name" value="SEC_C_motif"/>
</dbReference>
<dbReference type="Pfam" id="PF03695">
    <property type="entry name" value="UPF0149"/>
    <property type="match status" value="1"/>
</dbReference>
<dbReference type="Gene3D" id="3.10.450.50">
    <property type="match status" value="1"/>
</dbReference>
<dbReference type="NCBIfam" id="TIGR02292">
    <property type="entry name" value="ygfB_yecA"/>
    <property type="match status" value="1"/>
</dbReference>